<evidence type="ECO:0000256" key="1">
    <source>
        <dbReference type="SAM" id="MobiDB-lite"/>
    </source>
</evidence>
<protein>
    <submittedName>
        <fullName evidence="2">Uncharacterized protein</fullName>
    </submittedName>
</protein>
<comment type="caution">
    <text evidence="2">The sequence shown here is derived from an EMBL/GenBank/DDBJ whole genome shotgun (WGS) entry which is preliminary data.</text>
</comment>
<dbReference type="Proteomes" id="UP000481109">
    <property type="component" value="Unassembled WGS sequence"/>
</dbReference>
<feature type="compositionally biased region" description="Basic and acidic residues" evidence="1">
    <location>
        <begin position="216"/>
        <end position="234"/>
    </location>
</feature>
<proteinExistence type="predicted"/>
<keyword evidence="3" id="KW-1185">Reference proteome</keyword>
<dbReference type="RefSeq" id="WP_165331485.1">
    <property type="nucleotide sequence ID" value="NZ_JAAKZW010000024.1"/>
</dbReference>
<gene>
    <name evidence="2" type="ORF">G6045_09855</name>
</gene>
<dbReference type="AlphaFoldDB" id="A0A6G4XGY0"/>
<organism evidence="2 3">
    <name type="scientific">Streptomyces mesophilus</name>
    <dbReference type="NCBI Taxonomy" id="1775132"/>
    <lineage>
        <taxon>Bacteria</taxon>
        <taxon>Bacillati</taxon>
        <taxon>Actinomycetota</taxon>
        <taxon>Actinomycetes</taxon>
        <taxon>Kitasatosporales</taxon>
        <taxon>Streptomycetaceae</taxon>
        <taxon>Streptomyces</taxon>
    </lineage>
</organism>
<reference evidence="2 3" key="1">
    <citation type="submission" date="2020-02" db="EMBL/GenBank/DDBJ databases">
        <title>Whole-genome analyses of novel actinobacteria.</title>
        <authorList>
            <person name="Sahin N."/>
            <person name="Tokatli A."/>
        </authorList>
    </citation>
    <scope>NUCLEOTIDE SEQUENCE [LARGE SCALE GENOMIC DNA]</scope>
    <source>
        <strain evidence="2 3">YC504</strain>
    </source>
</reference>
<sequence>MTTPQQPAAEAQLRMAAERAVQRWADDTERALRAKWDDPKTLSQLVGEVATDKRRTWWADRLRVVTRPHVDGFHRALNDRRAALTEQALTLLLAHDPRPGTRDLDQPSPALQSVLDGLGPATAAGRELLALAAASDAAVGELAGRATILDDLRTAKIVQVDAATVATKAALARIDQIEATLPRMRMPDAAQALLAPDFTARDALRRTVPDGTRAAADSDRALQEQLDRAGHDQRTNPSLQEQHRALAAPFTTALATAAELAAKVPALAALADTTLQAYESHINARDGDIRWNLERLIKTYGRPMTLVLCSMPSEDTEYLGIRLWQSRGSGLGMIEDEWPPDTRIEILAYVFWQLTLNKRAPEHLSGDVLQIKHRMENSPGGRPPTYTTPWRLFRT</sequence>
<feature type="region of interest" description="Disordered" evidence="1">
    <location>
        <begin position="210"/>
        <end position="240"/>
    </location>
</feature>
<name>A0A6G4XGY0_9ACTN</name>
<evidence type="ECO:0000313" key="3">
    <source>
        <dbReference type="Proteomes" id="UP000481109"/>
    </source>
</evidence>
<evidence type="ECO:0000313" key="2">
    <source>
        <dbReference type="EMBL" id="NGO75974.1"/>
    </source>
</evidence>
<accession>A0A6G4XGY0</accession>
<dbReference type="EMBL" id="JAAKZW010000024">
    <property type="protein sequence ID" value="NGO75974.1"/>
    <property type="molecule type" value="Genomic_DNA"/>
</dbReference>